<dbReference type="SUPFAM" id="SSF53850">
    <property type="entry name" value="Periplasmic binding protein-like II"/>
    <property type="match status" value="1"/>
</dbReference>
<proteinExistence type="predicted"/>
<evidence type="ECO:0000259" key="3">
    <source>
        <dbReference type="Pfam" id="PF12849"/>
    </source>
</evidence>
<sequence length="349" mass="38001">MRVLGALLLAALALGAPLRAQAPADLPPAYEPRAQVSGTITIWGHGSYGKQTDFVEGLTRVWQEGFIKHHPDVRFENRLHGTASAIGALYTGKGDLALMGREIWDPEIAAFAEVMGYPPTGVDVLTGSFDVRNKGYALVVFAHKDNPLTGLSLAQLDAVFGMRRLRGHPPVKTWGDLGLSDEWADKPVNLYGLPIARGFADYFQEAVFLGSPFWNPSLREFADSPGSKGGATDGGQKMLNALAQDRYGIGYAGLLYSHPDVKPIALAHGPGEPFVSPTEATVRDRSYPLTRVITMFFNRRPGKPVDPKIAEFLRYILSREGQEAVERHGGGYLPVIAPLAKIELKKLED</sequence>
<dbReference type="OrthoDB" id="4008270at2"/>
<feature type="chain" id="PRO_5017391950" evidence="2">
    <location>
        <begin position="23"/>
        <end position="349"/>
    </location>
</feature>
<dbReference type="EMBL" id="QWLV01000002">
    <property type="protein sequence ID" value="RHW18214.1"/>
    <property type="molecule type" value="Genomic_DNA"/>
</dbReference>
<keyword evidence="5" id="KW-1185">Reference proteome</keyword>
<dbReference type="Gene3D" id="3.40.190.10">
    <property type="entry name" value="Periplasmic binding protein-like II"/>
    <property type="match status" value="2"/>
</dbReference>
<dbReference type="Proteomes" id="UP000266693">
    <property type="component" value="Unassembled WGS sequence"/>
</dbReference>
<reference evidence="4 5" key="1">
    <citation type="submission" date="2018-08" db="EMBL/GenBank/DDBJ databases">
        <title>The multiple taxonomic identification of Sphingomonas gilva.</title>
        <authorList>
            <person name="Zhu D."/>
            <person name="Zheng S."/>
        </authorList>
    </citation>
    <scope>NUCLEOTIDE SEQUENCE [LARGE SCALE GENOMIC DNA]</scope>
    <source>
        <strain evidence="4 5">ZDH117</strain>
    </source>
</reference>
<feature type="domain" description="PBP" evidence="3">
    <location>
        <begin position="60"/>
        <end position="320"/>
    </location>
</feature>
<dbReference type="PANTHER" id="PTHR30570:SF6">
    <property type="entry name" value="PHOSPHATE-BINDING PROTEIN PSTS"/>
    <property type="match status" value="1"/>
</dbReference>
<name>A0A396RNX1_9SPHN</name>
<evidence type="ECO:0000313" key="4">
    <source>
        <dbReference type="EMBL" id="RHW18214.1"/>
    </source>
</evidence>
<evidence type="ECO:0000256" key="1">
    <source>
        <dbReference type="ARBA" id="ARBA00022729"/>
    </source>
</evidence>
<accession>A0A396RNX1</accession>
<dbReference type="RefSeq" id="WP_118863404.1">
    <property type="nucleotide sequence ID" value="NZ_QWLV01000002.1"/>
</dbReference>
<dbReference type="Pfam" id="PF12849">
    <property type="entry name" value="PBP_like_2"/>
    <property type="match status" value="1"/>
</dbReference>
<evidence type="ECO:0000256" key="2">
    <source>
        <dbReference type="SAM" id="SignalP"/>
    </source>
</evidence>
<comment type="caution">
    <text evidence="4">The sequence shown here is derived from an EMBL/GenBank/DDBJ whole genome shotgun (WGS) entry which is preliminary data.</text>
</comment>
<evidence type="ECO:0000313" key="5">
    <source>
        <dbReference type="Proteomes" id="UP000266693"/>
    </source>
</evidence>
<dbReference type="AlphaFoldDB" id="A0A396RNX1"/>
<keyword evidence="1 2" id="KW-0732">Signal</keyword>
<organism evidence="4 5">
    <name type="scientific">Sphingomonas gilva</name>
    <dbReference type="NCBI Taxonomy" id="2305907"/>
    <lineage>
        <taxon>Bacteria</taxon>
        <taxon>Pseudomonadati</taxon>
        <taxon>Pseudomonadota</taxon>
        <taxon>Alphaproteobacteria</taxon>
        <taxon>Sphingomonadales</taxon>
        <taxon>Sphingomonadaceae</taxon>
        <taxon>Sphingomonas</taxon>
    </lineage>
</organism>
<dbReference type="InterPro" id="IPR050811">
    <property type="entry name" value="Phosphate_ABC_transporter"/>
</dbReference>
<feature type="signal peptide" evidence="2">
    <location>
        <begin position="1"/>
        <end position="22"/>
    </location>
</feature>
<dbReference type="InterPro" id="IPR024370">
    <property type="entry name" value="PBP_domain"/>
</dbReference>
<protein>
    <submittedName>
        <fullName evidence="4">Phosphate ABC transporter substrate-binding protein</fullName>
    </submittedName>
</protein>
<dbReference type="PANTHER" id="PTHR30570">
    <property type="entry name" value="PERIPLASMIC PHOSPHATE BINDING COMPONENT OF PHOSPHATE ABC TRANSPORTER"/>
    <property type="match status" value="1"/>
</dbReference>
<gene>
    <name evidence="4" type="ORF">D1610_06960</name>
</gene>